<evidence type="ECO:0000313" key="3">
    <source>
        <dbReference type="Proteomes" id="UP000006898"/>
    </source>
</evidence>
<sequence length="191" mass="20634">MRPDGCEPLCRLGLGHWSNHRGADLSVTNLEPCESTEGSFLAACREFVYPESQTGFRVKHGMTGQNSRGTGERSDERARLAAVDGDACAGHEAGLLGRQEDHGGRDLLGAAESAQRQFVFDELGDLSRVFALSSVPRATRKESRAGCHAVDQDIVRSQFLGERLGEADHRRLGGVVGHRPSRLPSPDRGDG</sequence>
<proteinExistence type="predicted"/>
<dbReference type="HOGENOM" id="CLU_1419150_0_0_0"/>
<evidence type="ECO:0000313" key="2">
    <source>
        <dbReference type="EMBL" id="CBE67793.1"/>
    </source>
</evidence>
<organism evidence="2 3">
    <name type="scientific">Methylomirabilis oxygeniifera</name>
    <dbReference type="NCBI Taxonomy" id="671143"/>
    <lineage>
        <taxon>Bacteria</taxon>
        <taxon>Candidatus Methylomirabilota</taxon>
        <taxon>Candidatus Methylomirabilia</taxon>
        <taxon>Candidatus Methylomirabilales</taxon>
        <taxon>Candidatus Methylomirabilaceae</taxon>
        <taxon>Candidatus Methylomirabilis</taxon>
    </lineage>
</organism>
<accession>D5MLC7</accession>
<reference evidence="2 3" key="1">
    <citation type="journal article" date="2010" name="Nature">
        <title>Nitrite-driven anaerobic methane oxidation by oxygenic bacteria.</title>
        <authorList>
            <person name="Ettwig K.F."/>
            <person name="Butler M.K."/>
            <person name="Le Paslier D."/>
            <person name="Pelletier E."/>
            <person name="Mangenot S."/>
            <person name="Kuypers M.M.M."/>
            <person name="Schreiber F."/>
            <person name="Dutilh B.E."/>
            <person name="Zedelius J."/>
            <person name="de Beer D."/>
            <person name="Gloerich J."/>
            <person name="Wessels H.J.C.T."/>
            <person name="van Allen T."/>
            <person name="Luesken F."/>
            <person name="Wu M."/>
            <person name="van de Pas-Schoonen K.T."/>
            <person name="Op den Camp H.J.M."/>
            <person name="Janssen-Megens E.M."/>
            <person name="Francoijs K-J."/>
            <person name="Stunnenberg H."/>
            <person name="Weissenbach J."/>
            <person name="Jetten M.S.M."/>
            <person name="Strous M."/>
        </authorList>
    </citation>
    <scope>NUCLEOTIDE SEQUENCE [LARGE SCALE GENOMIC DNA]</scope>
</reference>
<protein>
    <submittedName>
        <fullName evidence="2">Uncharacterized protein</fullName>
    </submittedName>
</protein>
<feature type="region of interest" description="Disordered" evidence="1">
    <location>
        <begin position="171"/>
        <end position="191"/>
    </location>
</feature>
<dbReference type="KEGG" id="mox:DAMO_0724"/>
<dbReference type="EMBL" id="FP565575">
    <property type="protein sequence ID" value="CBE67793.1"/>
    <property type="molecule type" value="Genomic_DNA"/>
</dbReference>
<name>D5MLC7_METO1</name>
<evidence type="ECO:0000256" key="1">
    <source>
        <dbReference type="SAM" id="MobiDB-lite"/>
    </source>
</evidence>
<dbReference type="Proteomes" id="UP000006898">
    <property type="component" value="Chromosome"/>
</dbReference>
<dbReference type="AlphaFoldDB" id="D5MLC7"/>
<gene>
    <name evidence="2" type="ORF">DAMO_0724</name>
</gene>